<organism evidence="1 2">
    <name type="scientific">Sutcliffiella horikoshii</name>
    <dbReference type="NCBI Taxonomy" id="79883"/>
    <lineage>
        <taxon>Bacteria</taxon>
        <taxon>Bacillati</taxon>
        <taxon>Bacillota</taxon>
        <taxon>Bacilli</taxon>
        <taxon>Bacillales</taxon>
        <taxon>Bacillaceae</taxon>
        <taxon>Sutcliffiella</taxon>
    </lineage>
</organism>
<evidence type="ECO:0000313" key="2">
    <source>
        <dbReference type="Proteomes" id="UP000323393"/>
    </source>
</evidence>
<sequence length="138" mass="16226">MDYAIQADHQNMKILKASIDCFGSHLKLKITLPDGNIVIRWGLADEDYLRIRNIIKENYFDSLEGEYHYELLPYVVVSLDKPNGKQKFLASLRCVQGKKAARIEFECSERFAGNIEWFKKDVRCIQDLKHLKWEKFNV</sequence>
<dbReference type="EMBL" id="VTEU01000015">
    <property type="protein sequence ID" value="TYS54460.1"/>
    <property type="molecule type" value="Genomic_DNA"/>
</dbReference>
<reference evidence="1 2" key="1">
    <citation type="submission" date="2019-08" db="EMBL/GenBank/DDBJ databases">
        <title>Bacillus genomes from the desert of Cuatro Cienegas, Coahuila.</title>
        <authorList>
            <person name="Olmedo-Alvarez G."/>
        </authorList>
    </citation>
    <scope>NUCLEOTIDE SEQUENCE [LARGE SCALE GENOMIC DNA]</scope>
    <source>
        <strain evidence="1 2">CH88_3T</strain>
    </source>
</reference>
<accession>A0AA94WKA9</accession>
<evidence type="ECO:0000313" key="1">
    <source>
        <dbReference type="EMBL" id="TYS54460.1"/>
    </source>
</evidence>
<name>A0AA94WKA9_9BACI</name>
<gene>
    <name evidence="1" type="ORF">FZC74_20055</name>
</gene>
<comment type="caution">
    <text evidence="1">The sequence shown here is derived from an EMBL/GenBank/DDBJ whole genome shotgun (WGS) entry which is preliminary data.</text>
</comment>
<dbReference type="Proteomes" id="UP000323393">
    <property type="component" value="Unassembled WGS sequence"/>
</dbReference>
<protein>
    <submittedName>
        <fullName evidence="1">Uncharacterized protein</fullName>
    </submittedName>
</protein>
<dbReference type="AlphaFoldDB" id="A0AA94WKA9"/>
<proteinExistence type="predicted"/>